<evidence type="ECO:0000256" key="2">
    <source>
        <dbReference type="SAM" id="Phobius"/>
    </source>
</evidence>
<feature type="compositionally biased region" description="Basic residues" evidence="1">
    <location>
        <begin position="125"/>
        <end position="136"/>
    </location>
</feature>
<proteinExistence type="predicted"/>
<evidence type="ECO:0000313" key="3">
    <source>
        <dbReference type="EMBL" id="CAG5079980.1"/>
    </source>
</evidence>
<feature type="transmembrane region" description="Helical" evidence="2">
    <location>
        <begin position="12"/>
        <end position="35"/>
    </location>
</feature>
<evidence type="ECO:0000313" key="4">
    <source>
        <dbReference type="Proteomes" id="UP001158576"/>
    </source>
</evidence>
<evidence type="ECO:0000256" key="1">
    <source>
        <dbReference type="SAM" id="MobiDB-lite"/>
    </source>
</evidence>
<accession>A0ABN7RKI6</accession>
<feature type="region of interest" description="Disordered" evidence="1">
    <location>
        <begin position="99"/>
        <end position="136"/>
    </location>
</feature>
<protein>
    <submittedName>
        <fullName evidence="3">Oidioi.mRNA.OKI2018_I69.PAR.g9437.t1.cds</fullName>
    </submittedName>
</protein>
<keyword evidence="2" id="KW-0812">Transmembrane</keyword>
<dbReference type="EMBL" id="OU015568">
    <property type="protein sequence ID" value="CAG5079980.1"/>
    <property type="molecule type" value="Genomic_DNA"/>
</dbReference>
<organism evidence="3 4">
    <name type="scientific">Oikopleura dioica</name>
    <name type="common">Tunicate</name>
    <dbReference type="NCBI Taxonomy" id="34765"/>
    <lineage>
        <taxon>Eukaryota</taxon>
        <taxon>Metazoa</taxon>
        <taxon>Chordata</taxon>
        <taxon>Tunicata</taxon>
        <taxon>Appendicularia</taxon>
        <taxon>Copelata</taxon>
        <taxon>Oikopleuridae</taxon>
        <taxon>Oikopleura</taxon>
    </lineage>
</organism>
<gene>
    <name evidence="3" type="ORF">OKIOD_LOCUS995</name>
</gene>
<sequence length="136" mass="15266">MTTILEETLWLLYTCYALAALAGILALVLIGALIVKLICGASILCCCVKKSRIYPDGTVKEESCCTTCCCWCCRKSKPYYPPPPIQYVHMEQPVAHPPVYPPAQEKATDLPPSYEEVQEVEKVKKTGKKKKNKRRE</sequence>
<name>A0ABN7RKI6_OIKDI</name>
<keyword evidence="2" id="KW-0472">Membrane</keyword>
<keyword evidence="2" id="KW-1133">Transmembrane helix</keyword>
<dbReference type="Proteomes" id="UP001158576">
    <property type="component" value="Chromosome PAR"/>
</dbReference>
<keyword evidence="4" id="KW-1185">Reference proteome</keyword>
<reference evidence="3 4" key="1">
    <citation type="submission" date="2021-04" db="EMBL/GenBank/DDBJ databases">
        <authorList>
            <person name="Bliznina A."/>
        </authorList>
    </citation>
    <scope>NUCLEOTIDE SEQUENCE [LARGE SCALE GENOMIC DNA]</scope>
</reference>